<sequence>MAESAISYVAQSLSDLLVEKAEFLKGVGGQVEWLRDELQRMQCFLKDADDAKQEEDQRLHNLVIEIRNAAYDAEDIVDTFVLKIESWRRRGFVKRYAHIFKELLDLRKVGKEIKAFRARISDVSRSCETYGIRNLQPSIKSRHHSVHSNFARYFASEPAIPRLRSLLLFHHYELCYPIRWMKVSHLDFISANCKLLRVLDLENVCIGHLPRVIGKLIRLRYLCLKNSRLNKLPSSMRYLKSLQTLDISGAVFLHEIPNAICKMGNLRHLYMNASLCKGRLRIDTLKNLHTLSLVQINNLKLKALGKLLNLRKLGVALDEDSDVNKFCSSVAELEQLESLQLVSAIPSRSLPSLQGLSEVHRLTKLCLHGRINTIPGPHEFPPNIAQLTLHSSFLSVNPMDVLKQLPKLSILRMRNQSYTGDQMAISAGGFPLLKFLELEGLDVLQELTIEDGALPRLRHFRISSCRELKELPVGIMSATTLQELEIIGMPSSFVNSLREKDSHKVKHIPSITFSKYFV</sequence>
<dbReference type="InterPro" id="IPR032675">
    <property type="entry name" value="LRR_dom_sf"/>
</dbReference>
<keyword evidence="3" id="KW-0611">Plant defense</keyword>
<dbReference type="Pfam" id="PF18052">
    <property type="entry name" value="Rx_N"/>
    <property type="match status" value="1"/>
</dbReference>
<dbReference type="InterPro" id="IPR055414">
    <property type="entry name" value="LRR_R13L4/SHOC2-like"/>
</dbReference>
<dbReference type="Proteomes" id="UP000827721">
    <property type="component" value="Unassembled WGS sequence"/>
</dbReference>
<accession>A0ABQ8HGA7</accession>
<evidence type="ECO:0008006" key="9">
    <source>
        <dbReference type="Google" id="ProtNLM"/>
    </source>
</evidence>
<organism evidence="7 8">
    <name type="scientific">Xanthoceras sorbifolium</name>
    <dbReference type="NCBI Taxonomy" id="99658"/>
    <lineage>
        <taxon>Eukaryota</taxon>
        <taxon>Viridiplantae</taxon>
        <taxon>Streptophyta</taxon>
        <taxon>Embryophyta</taxon>
        <taxon>Tracheophyta</taxon>
        <taxon>Spermatophyta</taxon>
        <taxon>Magnoliopsida</taxon>
        <taxon>eudicotyledons</taxon>
        <taxon>Gunneridae</taxon>
        <taxon>Pentapetalae</taxon>
        <taxon>rosids</taxon>
        <taxon>malvids</taxon>
        <taxon>Sapindales</taxon>
        <taxon>Sapindaceae</taxon>
        <taxon>Xanthoceroideae</taxon>
        <taxon>Xanthoceras</taxon>
    </lineage>
</organism>
<protein>
    <recommendedName>
        <fullName evidence="9">Rx N-terminal domain-containing protein</fullName>
    </recommendedName>
</protein>
<feature type="domain" description="Disease resistance R13L4/SHOC-2-like LRR" evidence="6">
    <location>
        <begin position="191"/>
        <end position="483"/>
    </location>
</feature>
<keyword evidence="4" id="KW-0175">Coiled coil</keyword>
<keyword evidence="8" id="KW-1185">Reference proteome</keyword>
<dbReference type="Gene3D" id="3.80.10.10">
    <property type="entry name" value="Ribonuclease Inhibitor"/>
    <property type="match status" value="2"/>
</dbReference>
<reference evidence="7 8" key="1">
    <citation type="submission" date="2021-02" db="EMBL/GenBank/DDBJ databases">
        <title>Plant Genome Project.</title>
        <authorList>
            <person name="Zhang R.-G."/>
        </authorList>
    </citation>
    <scope>NUCLEOTIDE SEQUENCE [LARGE SCALE GENOMIC DNA]</scope>
    <source>
        <tissue evidence="7">Leaves</tissue>
    </source>
</reference>
<evidence type="ECO:0000259" key="5">
    <source>
        <dbReference type="Pfam" id="PF18052"/>
    </source>
</evidence>
<evidence type="ECO:0000313" key="7">
    <source>
        <dbReference type="EMBL" id="KAH7557655.1"/>
    </source>
</evidence>
<keyword evidence="1" id="KW-0677">Repeat</keyword>
<dbReference type="EMBL" id="JAFEMO010000011">
    <property type="protein sequence ID" value="KAH7557655.1"/>
    <property type="molecule type" value="Genomic_DNA"/>
</dbReference>
<evidence type="ECO:0000256" key="4">
    <source>
        <dbReference type="SAM" id="Coils"/>
    </source>
</evidence>
<evidence type="ECO:0000313" key="8">
    <source>
        <dbReference type="Proteomes" id="UP000827721"/>
    </source>
</evidence>
<evidence type="ECO:0000256" key="2">
    <source>
        <dbReference type="ARBA" id="ARBA00022741"/>
    </source>
</evidence>
<evidence type="ECO:0000256" key="3">
    <source>
        <dbReference type="ARBA" id="ARBA00022821"/>
    </source>
</evidence>
<dbReference type="InterPro" id="IPR041118">
    <property type="entry name" value="Rx_N"/>
</dbReference>
<dbReference type="Pfam" id="PF23598">
    <property type="entry name" value="LRR_14"/>
    <property type="match status" value="1"/>
</dbReference>
<proteinExistence type="predicted"/>
<dbReference type="PANTHER" id="PTHR47186">
    <property type="entry name" value="LEUCINE-RICH REPEAT-CONTAINING PROTEIN 57"/>
    <property type="match status" value="1"/>
</dbReference>
<evidence type="ECO:0000256" key="1">
    <source>
        <dbReference type="ARBA" id="ARBA00022737"/>
    </source>
</evidence>
<dbReference type="CDD" id="cd14798">
    <property type="entry name" value="RX-CC_like"/>
    <property type="match status" value="1"/>
</dbReference>
<feature type="domain" description="Disease resistance N-terminal" evidence="5">
    <location>
        <begin position="5"/>
        <end position="90"/>
    </location>
</feature>
<keyword evidence="2" id="KW-0547">Nucleotide-binding</keyword>
<dbReference type="Gene3D" id="1.20.5.4130">
    <property type="match status" value="1"/>
</dbReference>
<dbReference type="InterPro" id="IPR038005">
    <property type="entry name" value="RX-like_CC"/>
</dbReference>
<name>A0ABQ8HGA7_9ROSI</name>
<evidence type="ECO:0000259" key="6">
    <source>
        <dbReference type="Pfam" id="PF23598"/>
    </source>
</evidence>
<feature type="coiled-coil region" evidence="4">
    <location>
        <begin position="34"/>
        <end position="65"/>
    </location>
</feature>
<gene>
    <name evidence="7" type="ORF">JRO89_XS11G0197500</name>
</gene>
<comment type="caution">
    <text evidence="7">The sequence shown here is derived from an EMBL/GenBank/DDBJ whole genome shotgun (WGS) entry which is preliminary data.</text>
</comment>
<dbReference type="PANTHER" id="PTHR47186:SF50">
    <property type="entry name" value="FBD DOMAIN-CONTAINING PROTEIN"/>
    <property type="match status" value="1"/>
</dbReference>
<dbReference type="SUPFAM" id="SSF52058">
    <property type="entry name" value="L domain-like"/>
    <property type="match status" value="1"/>
</dbReference>